<dbReference type="GO" id="GO:0008892">
    <property type="term" value="F:guanine deaminase activity"/>
    <property type="evidence" value="ECO:0007669"/>
    <property type="project" value="UniProtKB-EC"/>
</dbReference>
<dbReference type="EMBL" id="UAWQ01000001">
    <property type="protein sequence ID" value="SQC27384.1"/>
    <property type="molecule type" value="Genomic_DNA"/>
</dbReference>
<evidence type="ECO:0000313" key="1">
    <source>
        <dbReference type="EMBL" id="SQC27384.1"/>
    </source>
</evidence>
<proteinExistence type="predicted"/>
<organism evidence="1 2">
    <name type="scientific">Klebsiella pneumoniae</name>
    <dbReference type="NCBI Taxonomy" id="573"/>
    <lineage>
        <taxon>Bacteria</taxon>
        <taxon>Pseudomonadati</taxon>
        <taxon>Pseudomonadota</taxon>
        <taxon>Gammaproteobacteria</taxon>
        <taxon>Enterobacterales</taxon>
        <taxon>Enterobacteriaceae</taxon>
        <taxon>Klebsiella/Raoultella group</taxon>
        <taxon>Klebsiella</taxon>
        <taxon>Klebsiella pneumoniae complex</taxon>
    </lineage>
</organism>
<accession>A0A2X3DTD1</accession>
<name>A0A2X3DTD1_KLEPN</name>
<keyword evidence="1" id="KW-0378">Hydrolase</keyword>
<protein>
    <submittedName>
        <fullName evidence="1">Guanine deaminase</fullName>
        <ecNumber evidence="1">3.5.4.3</ecNumber>
    </submittedName>
</protein>
<gene>
    <name evidence="1" type="primary">guaD_2</name>
    <name evidence="1" type="ORF">NCTC13465_00050</name>
</gene>
<dbReference type="Proteomes" id="UP000251721">
    <property type="component" value="Unassembled WGS sequence"/>
</dbReference>
<evidence type="ECO:0000313" key="2">
    <source>
        <dbReference type="Proteomes" id="UP000251721"/>
    </source>
</evidence>
<reference evidence="1 2" key="1">
    <citation type="submission" date="2018-06" db="EMBL/GenBank/DDBJ databases">
        <authorList>
            <consortium name="Pathogen Informatics"/>
            <person name="Doyle S."/>
        </authorList>
    </citation>
    <scope>NUCLEOTIDE SEQUENCE [LARGE SCALE GENOMIC DNA]</scope>
    <source>
        <strain evidence="1 2">NCTC13465</strain>
    </source>
</reference>
<dbReference type="EC" id="3.5.4.3" evidence="1"/>
<sequence length="79" mass="8876">MRLIAGKVMMDRHVPDYLCETRRGELRADPGVDPPLASARRLGYAITPRFAPTSTPALLEAVQRLRAEFPDTWLQTPSQ</sequence>
<dbReference type="SUPFAM" id="SSF51556">
    <property type="entry name" value="Metallo-dependent hydrolases"/>
    <property type="match status" value="1"/>
</dbReference>
<dbReference type="InterPro" id="IPR032466">
    <property type="entry name" value="Metal_Hydrolase"/>
</dbReference>
<dbReference type="Gene3D" id="3.20.20.140">
    <property type="entry name" value="Metal-dependent hydrolases"/>
    <property type="match status" value="1"/>
</dbReference>
<dbReference type="AlphaFoldDB" id="A0A2X3DTD1"/>